<dbReference type="CDD" id="cd09272">
    <property type="entry name" value="RNase_HI_RT_Ty1"/>
    <property type="match status" value="1"/>
</dbReference>
<dbReference type="PANTHER" id="PTHR11439">
    <property type="entry name" value="GAG-POL-RELATED RETROTRANSPOSON"/>
    <property type="match status" value="1"/>
</dbReference>
<evidence type="ECO:0008006" key="4">
    <source>
        <dbReference type="Google" id="ProtNLM"/>
    </source>
</evidence>
<dbReference type="AlphaFoldDB" id="A0A2G2X2G8"/>
<evidence type="ECO:0000313" key="3">
    <source>
        <dbReference type="Proteomes" id="UP000224567"/>
    </source>
</evidence>
<proteinExistence type="predicted"/>
<reference evidence="2 3" key="1">
    <citation type="journal article" date="2017" name="Genome Biol.">
        <title>New reference genome sequences of hot pepper reveal the massive evolution of plant disease-resistance genes by retroduplication.</title>
        <authorList>
            <person name="Kim S."/>
            <person name="Park J."/>
            <person name="Yeom S.I."/>
            <person name="Kim Y.M."/>
            <person name="Seo E."/>
            <person name="Kim K.T."/>
            <person name="Kim M.S."/>
            <person name="Lee J.M."/>
            <person name="Cheong K."/>
            <person name="Shin H.S."/>
            <person name="Kim S.B."/>
            <person name="Han K."/>
            <person name="Lee J."/>
            <person name="Park M."/>
            <person name="Lee H.A."/>
            <person name="Lee H.Y."/>
            <person name="Lee Y."/>
            <person name="Oh S."/>
            <person name="Lee J.H."/>
            <person name="Choi E."/>
            <person name="Choi E."/>
            <person name="Lee S.E."/>
            <person name="Jeon J."/>
            <person name="Kim H."/>
            <person name="Choi G."/>
            <person name="Song H."/>
            <person name="Lee J."/>
            <person name="Lee S.C."/>
            <person name="Kwon J.K."/>
            <person name="Lee H.Y."/>
            <person name="Koo N."/>
            <person name="Hong Y."/>
            <person name="Kim R.W."/>
            <person name="Kang W.H."/>
            <person name="Huh J.H."/>
            <person name="Kang B.C."/>
            <person name="Yang T.J."/>
            <person name="Lee Y.H."/>
            <person name="Bennetzen J.L."/>
            <person name="Choi D."/>
        </authorList>
    </citation>
    <scope>NUCLEOTIDE SEQUENCE [LARGE SCALE GENOMIC DNA]</scope>
    <source>
        <strain evidence="3">cv. PBC81</strain>
    </source>
</reference>
<evidence type="ECO:0000313" key="2">
    <source>
        <dbReference type="EMBL" id="PHT51643.1"/>
    </source>
</evidence>
<keyword evidence="3" id="KW-1185">Reference proteome</keyword>
<feature type="region of interest" description="Disordered" evidence="1">
    <location>
        <begin position="272"/>
        <end position="292"/>
    </location>
</feature>
<dbReference type="STRING" id="33114.A0A2G2X2G8"/>
<name>A0A2G2X2G8_CAPBA</name>
<dbReference type="EMBL" id="MLFT02000003">
    <property type="protein sequence ID" value="PHT51643.1"/>
    <property type="molecule type" value="Genomic_DNA"/>
</dbReference>
<dbReference type="Proteomes" id="UP000224567">
    <property type="component" value="Unassembled WGS sequence"/>
</dbReference>
<evidence type="ECO:0000256" key="1">
    <source>
        <dbReference type="SAM" id="MobiDB-lite"/>
    </source>
</evidence>
<sequence length="292" mass="33155">MADDLSEKHVESLISALKRYKRAMGWTIDDIIGIPPGIGMHKGHLEEDCMPTSAKRCKLRRSVSNFDLDVLHVKGGTMAPKDKKSNNFTKRLEKRKKRARCLKCTQDYALHYNKYSAILEGYSDAKWITESNEVKSTSGYVFTIGEGAVSWKLSKQTYIDRSTMESEFISLNKAGEEEEWLHNFLEYISYWPKPVAPVCIHCDRQAAIGRARNMMYNGKSHHIRQRLNTVKELLSSGIITVDYVKSKDNVLDPLTIGLSKEGVERTSKKMGLRPRTSQHGGNVGVAEPKRLF</sequence>
<organism evidence="2 3">
    <name type="scientific">Capsicum baccatum</name>
    <name type="common">Peruvian pepper</name>
    <dbReference type="NCBI Taxonomy" id="33114"/>
    <lineage>
        <taxon>Eukaryota</taxon>
        <taxon>Viridiplantae</taxon>
        <taxon>Streptophyta</taxon>
        <taxon>Embryophyta</taxon>
        <taxon>Tracheophyta</taxon>
        <taxon>Spermatophyta</taxon>
        <taxon>Magnoliopsida</taxon>
        <taxon>eudicotyledons</taxon>
        <taxon>Gunneridae</taxon>
        <taxon>Pentapetalae</taxon>
        <taxon>asterids</taxon>
        <taxon>lamiids</taxon>
        <taxon>Solanales</taxon>
        <taxon>Solanaceae</taxon>
        <taxon>Solanoideae</taxon>
        <taxon>Capsiceae</taxon>
        <taxon>Capsicum</taxon>
    </lineage>
</organism>
<reference evidence="3" key="2">
    <citation type="journal article" date="2017" name="J. Anim. Genet.">
        <title>Multiple reference genome sequences of hot pepper reveal the massive evolution of plant disease resistance genes by retroduplication.</title>
        <authorList>
            <person name="Kim S."/>
            <person name="Park J."/>
            <person name="Yeom S.-I."/>
            <person name="Kim Y.-M."/>
            <person name="Seo E."/>
            <person name="Kim K.-T."/>
            <person name="Kim M.-S."/>
            <person name="Lee J.M."/>
            <person name="Cheong K."/>
            <person name="Shin H.-S."/>
            <person name="Kim S.-B."/>
            <person name="Han K."/>
            <person name="Lee J."/>
            <person name="Park M."/>
            <person name="Lee H.-A."/>
            <person name="Lee H.-Y."/>
            <person name="Lee Y."/>
            <person name="Oh S."/>
            <person name="Lee J.H."/>
            <person name="Choi E."/>
            <person name="Choi E."/>
            <person name="Lee S.E."/>
            <person name="Jeon J."/>
            <person name="Kim H."/>
            <person name="Choi G."/>
            <person name="Song H."/>
            <person name="Lee J."/>
            <person name="Lee S.-C."/>
            <person name="Kwon J.-K."/>
            <person name="Lee H.-Y."/>
            <person name="Koo N."/>
            <person name="Hong Y."/>
            <person name="Kim R.W."/>
            <person name="Kang W.-H."/>
            <person name="Huh J.H."/>
            <person name="Kang B.-C."/>
            <person name="Yang T.-J."/>
            <person name="Lee Y.-H."/>
            <person name="Bennetzen J.L."/>
            <person name="Choi D."/>
        </authorList>
    </citation>
    <scope>NUCLEOTIDE SEQUENCE [LARGE SCALE GENOMIC DNA]</scope>
    <source>
        <strain evidence="3">cv. PBC81</strain>
    </source>
</reference>
<comment type="caution">
    <text evidence="2">The sequence shown here is derived from an EMBL/GenBank/DDBJ whole genome shotgun (WGS) entry which is preliminary data.</text>
</comment>
<dbReference type="OrthoDB" id="1645289at2759"/>
<dbReference type="PANTHER" id="PTHR11439:SF440">
    <property type="entry name" value="INTEGRASE CATALYTIC DOMAIN-CONTAINING PROTEIN"/>
    <property type="match status" value="1"/>
</dbReference>
<gene>
    <name evidence="2" type="ORF">CQW23_06105</name>
</gene>
<protein>
    <recommendedName>
        <fullName evidence="4">Retrovirus-related Pol polyprotein from transposon TNT 1-94</fullName>
    </recommendedName>
</protein>
<accession>A0A2G2X2G8</accession>